<accession>A0ABW0BPQ8</accession>
<proteinExistence type="predicted"/>
<evidence type="ECO:0000259" key="2">
    <source>
        <dbReference type="PROSITE" id="PS51387"/>
    </source>
</evidence>
<sequence>MPAPESAPRTLLAGWGRTAPSAATVVAAGPADVARLVTGAGERGLIARGLGRSYGDAAQSAGGTVLDPLPASYVVDPAAGTLTASAGTTFEALVRDLLPQGWFVPVTPGTRQVTLGGAIACDVHGKNHHRSGSLGHHVRSLTLVDGTGTTRVVGPDGDDADLFWATVGGMGLTGVVLEATLDLLPVETGWMSVDTSRLPDLDAVMAVMREADRTHTYSVAWIDTLAGGRRLGRSVLTTGEHASRAALAGTAAHDPQRVPGGPLLRVPPVVPPGLVTRASVRAFNEVWFRKAPRQRTGELQPVATFFHPLDGVADWNRLYGPRGFVQYQLVVPDAAHETVRRVLERVVRAGHPSFLSVLKRLGPGNPGMLSFPDAGWTLALDLPVHPGLRTLFAALDEEVVAAGGRVYLAKDARVPARLLPAMYPRLAEFREVRERLDPHHVLRSDLSRRLGL</sequence>
<dbReference type="Gene3D" id="1.10.45.10">
    <property type="entry name" value="Vanillyl-alcohol Oxidase, Chain A, domain 4"/>
    <property type="match status" value="1"/>
</dbReference>
<protein>
    <submittedName>
        <fullName evidence="3">FAD-binding protein</fullName>
    </submittedName>
</protein>
<dbReference type="InterPro" id="IPR016169">
    <property type="entry name" value="FAD-bd_PCMH_sub2"/>
</dbReference>
<dbReference type="EMBL" id="JBHSKD010000027">
    <property type="protein sequence ID" value="MFC5178867.1"/>
    <property type="molecule type" value="Genomic_DNA"/>
</dbReference>
<keyword evidence="4" id="KW-1185">Reference proteome</keyword>
<dbReference type="InterPro" id="IPR016166">
    <property type="entry name" value="FAD-bd_PCMH"/>
</dbReference>
<dbReference type="InterPro" id="IPR016171">
    <property type="entry name" value="Vanillyl_alc_oxidase_C-sub2"/>
</dbReference>
<dbReference type="InterPro" id="IPR006094">
    <property type="entry name" value="Oxid_FAD_bind_N"/>
</dbReference>
<name>A0ABW0BPQ8_9ACTN</name>
<dbReference type="SUPFAM" id="SSF56176">
    <property type="entry name" value="FAD-binding/transporter-associated domain-like"/>
    <property type="match status" value="1"/>
</dbReference>
<dbReference type="PANTHER" id="PTHR43762">
    <property type="entry name" value="L-GULONOLACTONE OXIDASE"/>
    <property type="match status" value="1"/>
</dbReference>
<dbReference type="Pfam" id="PF01565">
    <property type="entry name" value="FAD_binding_4"/>
    <property type="match status" value="1"/>
</dbReference>
<dbReference type="Proteomes" id="UP001596087">
    <property type="component" value="Unassembled WGS sequence"/>
</dbReference>
<dbReference type="PROSITE" id="PS51387">
    <property type="entry name" value="FAD_PCMH"/>
    <property type="match status" value="1"/>
</dbReference>
<comment type="caution">
    <text evidence="3">The sequence shown here is derived from an EMBL/GenBank/DDBJ whole genome shotgun (WGS) entry which is preliminary data.</text>
</comment>
<dbReference type="RefSeq" id="WP_378592622.1">
    <property type="nucleotide sequence ID" value="NZ_JBHSKD010000027.1"/>
</dbReference>
<dbReference type="Pfam" id="PF04030">
    <property type="entry name" value="ALO"/>
    <property type="match status" value="1"/>
</dbReference>
<dbReference type="InterPro" id="IPR036318">
    <property type="entry name" value="FAD-bd_PCMH-like_sf"/>
</dbReference>
<feature type="domain" description="FAD-binding PCMH-type" evidence="2">
    <location>
        <begin position="17"/>
        <end position="186"/>
    </location>
</feature>
<dbReference type="InterPro" id="IPR007173">
    <property type="entry name" value="ALO_C"/>
</dbReference>
<organism evidence="3 4">
    <name type="scientific">Nocardioides taihuensis</name>
    <dbReference type="NCBI Taxonomy" id="1835606"/>
    <lineage>
        <taxon>Bacteria</taxon>
        <taxon>Bacillati</taxon>
        <taxon>Actinomycetota</taxon>
        <taxon>Actinomycetes</taxon>
        <taxon>Propionibacteriales</taxon>
        <taxon>Nocardioidaceae</taxon>
        <taxon>Nocardioides</taxon>
    </lineage>
</organism>
<gene>
    <name evidence="3" type="ORF">ACFPGP_19450</name>
</gene>
<reference evidence="4" key="1">
    <citation type="journal article" date="2019" name="Int. J. Syst. Evol. Microbiol.">
        <title>The Global Catalogue of Microorganisms (GCM) 10K type strain sequencing project: providing services to taxonomists for standard genome sequencing and annotation.</title>
        <authorList>
            <consortium name="The Broad Institute Genomics Platform"/>
            <consortium name="The Broad Institute Genome Sequencing Center for Infectious Disease"/>
            <person name="Wu L."/>
            <person name="Ma J."/>
        </authorList>
    </citation>
    <scope>NUCLEOTIDE SEQUENCE [LARGE SCALE GENOMIC DNA]</scope>
    <source>
        <strain evidence="4">DFY41</strain>
    </source>
</reference>
<evidence type="ECO:0000313" key="3">
    <source>
        <dbReference type="EMBL" id="MFC5178867.1"/>
    </source>
</evidence>
<evidence type="ECO:0000313" key="4">
    <source>
        <dbReference type="Proteomes" id="UP001596087"/>
    </source>
</evidence>
<dbReference type="InterPro" id="IPR010031">
    <property type="entry name" value="FAD_lactone_oxidase-like"/>
</dbReference>
<keyword evidence="1" id="KW-0560">Oxidoreductase</keyword>
<evidence type="ECO:0000256" key="1">
    <source>
        <dbReference type="ARBA" id="ARBA00023002"/>
    </source>
</evidence>
<dbReference type="PANTHER" id="PTHR43762:SF1">
    <property type="entry name" value="D-ARABINONO-1,4-LACTONE OXIDASE"/>
    <property type="match status" value="1"/>
</dbReference>
<dbReference type="Gene3D" id="3.30.465.10">
    <property type="match status" value="1"/>
</dbReference>